<name>A0A640WJ46_9GAMM</name>
<dbReference type="EMBL" id="VTPX01000001">
    <property type="protein sequence ID" value="KAA0020610.1"/>
    <property type="molecule type" value="Genomic_DNA"/>
</dbReference>
<organism evidence="2 3">
    <name type="scientific">Salinicola corii</name>
    <dbReference type="NCBI Taxonomy" id="2606937"/>
    <lineage>
        <taxon>Bacteria</taxon>
        <taxon>Pseudomonadati</taxon>
        <taxon>Pseudomonadota</taxon>
        <taxon>Gammaproteobacteria</taxon>
        <taxon>Oceanospirillales</taxon>
        <taxon>Halomonadaceae</taxon>
        <taxon>Salinicola</taxon>
    </lineage>
</organism>
<feature type="region of interest" description="Disordered" evidence="1">
    <location>
        <begin position="1"/>
        <end position="36"/>
    </location>
</feature>
<accession>A0A640WJ46</accession>
<evidence type="ECO:0000313" key="3">
    <source>
        <dbReference type="Proteomes" id="UP000466024"/>
    </source>
</evidence>
<gene>
    <name evidence="2" type="ORF">F0A16_02105</name>
</gene>
<feature type="compositionally biased region" description="Basic and acidic residues" evidence="1">
    <location>
        <begin position="1"/>
        <end position="12"/>
    </location>
</feature>
<dbReference type="Pfam" id="PF04268">
    <property type="entry name" value="SoxG"/>
    <property type="match status" value="1"/>
</dbReference>
<comment type="caution">
    <text evidence="2">The sequence shown here is derived from an EMBL/GenBank/DDBJ whole genome shotgun (WGS) entry which is preliminary data.</text>
</comment>
<dbReference type="Proteomes" id="UP000466024">
    <property type="component" value="Unassembled WGS sequence"/>
</dbReference>
<dbReference type="AlphaFoldDB" id="A0A640WJ46"/>
<reference evidence="2 3" key="1">
    <citation type="submission" date="2019-08" db="EMBL/GenBank/DDBJ databases">
        <title>Bioinformatics analysis of the strain L3 and L5.</title>
        <authorList>
            <person name="Li X."/>
        </authorList>
    </citation>
    <scope>NUCLEOTIDE SEQUENCE [LARGE SCALE GENOMIC DNA]</scope>
    <source>
        <strain evidence="2 3">L3</strain>
    </source>
</reference>
<proteinExistence type="predicted"/>
<dbReference type="Gene3D" id="3.30.1360.120">
    <property type="entry name" value="Probable tRNA modification gtpase trme, domain 1"/>
    <property type="match status" value="1"/>
</dbReference>
<sequence length="230" mass="24864">MSEARSEARPEDNGGNAATFDAHPGADAGVTPESPLQWSRVQGRVTEEGGAAEQIRVVERPFLGHLVLRGGAITLDEAVRAELGVSLPGKPLGLVLDAEGSRSVQWVSPDEWLVIVPAGEEFELENRLRARLGDAHFAIVNVGGGQTLLELSGEKARELLMKSVTYDVHEQGLPVGKAVGTVFAKTSVVLRRPSEARFELVVRRSFADYCVRWLLDAGREYGLRVESASP</sequence>
<dbReference type="InterPro" id="IPR007375">
    <property type="entry name" value="SoxG"/>
</dbReference>
<protein>
    <submittedName>
        <fullName evidence="2">Sarcosine oxidase subunit gamma</fullName>
    </submittedName>
</protein>
<evidence type="ECO:0000256" key="1">
    <source>
        <dbReference type="SAM" id="MobiDB-lite"/>
    </source>
</evidence>
<dbReference type="Gene3D" id="3.30.70.1520">
    <property type="entry name" value="Heterotetrameric sarcosine oxidase"/>
    <property type="match status" value="1"/>
</dbReference>
<dbReference type="InterPro" id="IPR027266">
    <property type="entry name" value="TrmE/GcvT-like"/>
</dbReference>
<evidence type="ECO:0000313" key="2">
    <source>
        <dbReference type="EMBL" id="KAA0020610.1"/>
    </source>
</evidence>
<dbReference type="RefSeq" id="WP_149433729.1">
    <property type="nucleotide sequence ID" value="NZ_VTPX01000001.1"/>
</dbReference>
<keyword evidence="3" id="KW-1185">Reference proteome</keyword>
<dbReference type="SUPFAM" id="SSF103025">
    <property type="entry name" value="Folate-binding domain"/>
    <property type="match status" value="1"/>
</dbReference>